<comment type="similarity">
    <text evidence="11">Belongs to the KdpC family.</text>
</comment>
<proteinExistence type="inferred from homology"/>
<dbReference type="Pfam" id="PF02669">
    <property type="entry name" value="KdpC"/>
    <property type="match status" value="1"/>
</dbReference>
<evidence type="ECO:0000256" key="11">
    <source>
        <dbReference type="HAMAP-Rule" id="MF_00276"/>
    </source>
</evidence>
<keyword evidence="9 11" id="KW-0406">Ion transport</keyword>
<dbReference type="STRING" id="1150112.SAMN04487893_11915"/>
<organism evidence="12 13">
    <name type="scientific">Myroides guanonis</name>
    <dbReference type="NCBI Taxonomy" id="1150112"/>
    <lineage>
        <taxon>Bacteria</taxon>
        <taxon>Pseudomonadati</taxon>
        <taxon>Bacteroidota</taxon>
        <taxon>Flavobacteriia</taxon>
        <taxon>Flavobacteriales</taxon>
        <taxon>Flavobacteriaceae</taxon>
        <taxon>Myroides</taxon>
    </lineage>
</organism>
<evidence type="ECO:0000256" key="8">
    <source>
        <dbReference type="ARBA" id="ARBA00022989"/>
    </source>
</evidence>
<keyword evidence="6 11" id="KW-0067">ATP-binding</keyword>
<keyword evidence="8 11" id="KW-1133">Transmembrane helix</keyword>
<keyword evidence="3 11" id="KW-0633">Potassium transport</keyword>
<evidence type="ECO:0000313" key="12">
    <source>
        <dbReference type="EMBL" id="SFJ85052.1"/>
    </source>
</evidence>
<keyword evidence="13" id="KW-1185">Reference proteome</keyword>
<comment type="subcellular location">
    <subcellularLocation>
        <location evidence="11">Cell membrane</location>
        <topology evidence="11">Single-pass membrane protein</topology>
    </subcellularLocation>
</comment>
<dbReference type="PIRSF" id="PIRSF001296">
    <property type="entry name" value="K_ATPase_KdpC"/>
    <property type="match status" value="1"/>
</dbReference>
<evidence type="ECO:0000256" key="10">
    <source>
        <dbReference type="ARBA" id="ARBA00023136"/>
    </source>
</evidence>
<dbReference type="GO" id="GO:0008556">
    <property type="term" value="F:P-type potassium transmembrane transporter activity"/>
    <property type="evidence" value="ECO:0007669"/>
    <property type="project" value="InterPro"/>
</dbReference>
<keyword evidence="2 11" id="KW-1003">Cell membrane</keyword>
<keyword evidence="5 11" id="KW-0547">Nucleotide-binding</keyword>
<keyword evidence="4 11" id="KW-0812">Transmembrane</keyword>
<protein>
    <recommendedName>
        <fullName evidence="11">Potassium-transporting ATPase KdpC subunit</fullName>
    </recommendedName>
    <alternativeName>
        <fullName evidence="11">ATP phosphohydrolase [potassium-transporting] C chain</fullName>
    </alternativeName>
    <alternativeName>
        <fullName evidence="11">Potassium-binding and translocating subunit C</fullName>
    </alternativeName>
    <alternativeName>
        <fullName evidence="11">Potassium-translocating ATPase C chain</fullName>
    </alternativeName>
</protein>
<reference evidence="13" key="1">
    <citation type="submission" date="2016-10" db="EMBL/GenBank/DDBJ databases">
        <authorList>
            <person name="Varghese N."/>
            <person name="Submissions S."/>
        </authorList>
    </citation>
    <scope>NUCLEOTIDE SEQUENCE [LARGE SCALE GENOMIC DNA]</scope>
    <source>
        <strain evidence="13">DSM 26542</strain>
    </source>
</reference>
<evidence type="ECO:0000256" key="3">
    <source>
        <dbReference type="ARBA" id="ARBA00022538"/>
    </source>
</evidence>
<dbReference type="NCBIfam" id="TIGR00681">
    <property type="entry name" value="kdpC"/>
    <property type="match status" value="1"/>
</dbReference>
<name>A0A1I3UPZ9_9FLAO</name>
<keyword evidence="7 11" id="KW-0630">Potassium</keyword>
<evidence type="ECO:0000256" key="1">
    <source>
        <dbReference type="ARBA" id="ARBA00022448"/>
    </source>
</evidence>
<dbReference type="EMBL" id="FORU01000019">
    <property type="protein sequence ID" value="SFJ85052.1"/>
    <property type="molecule type" value="Genomic_DNA"/>
</dbReference>
<dbReference type="GO" id="GO:0005524">
    <property type="term" value="F:ATP binding"/>
    <property type="evidence" value="ECO:0007669"/>
    <property type="project" value="UniProtKB-UniRule"/>
</dbReference>
<keyword evidence="1 11" id="KW-0813">Transport</keyword>
<evidence type="ECO:0000256" key="4">
    <source>
        <dbReference type="ARBA" id="ARBA00022692"/>
    </source>
</evidence>
<comment type="subunit">
    <text evidence="11">The system is composed of three essential subunits: KdpA, KdpB and KdpC.</text>
</comment>
<evidence type="ECO:0000256" key="7">
    <source>
        <dbReference type="ARBA" id="ARBA00022958"/>
    </source>
</evidence>
<dbReference type="PANTHER" id="PTHR30042:SF2">
    <property type="entry name" value="POTASSIUM-TRANSPORTING ATPASE KDPC SUBUNIT"/>
    <property type="match status" value="1"/>
</dbReference>
<gene>
    <name evidence="11" type="primary">kdpC</name>
    <name evidence="12" type="ORF">SAMN04487893_11915</name>
</gene>
<evidence type="ECO:0000256" key="6">
    <source>
        <dbReference type="ARBA" id="ARBA00022840"/>
    </source>
</evidence>
<sequence>MKNHIIPAIKLTGVLIVFLAVIYPFLVWGIAQLGPNSGKGEIVEYKGAVYYSNIGQVFSEAHYFWSRPSAVNYDAVGSGASNKGPYNQFYLEEVQTRINTFLRLNPEIDKSEIPVDLITASGSGLDPNISVQAAKIQVKRIAKSRAINEAKLYELIDAQTEKPLFGLFGPEKINVLELNIALNESTSKSNQ</sequence>
<dbReference type="Proteomes" id="UP000243887">
    <property type="component" value="Unassembled WGS sequence"/>
</dbReference>
<feature type="transmembrane region" description="Helical" evidence="11">
    <location>
        <begin position="12"/>
        <end position="31"/>
    </location>
</feature>
<accession>A0A1I3UPZ9</accession>
<dbReference type="RefSeq" id="WP_090681202.1">
    <property type="nucleotide sequence ID" value="NZ_FORU01000019.1"/>
</dbReference>
<evidence type="ECO:0000256" key="9">
    <source>
        <dbReference type="ARBA" id="ARBA00023065"/>
    </source>
</evidence>
<evidence type="ECO:0000313" key="13">
    <source>
        <dbReference type="Proteomes" id="UP000243887"/>
    </source>
</evidence>
<dbReference type="PANTHER" id="PTHR30042">
    <property type="entry name" value="POTASSIUM-TRANSPORTING ATPASE C CHAIN"/>
    <property type="match status" value="1"/>
</dbReference>
<dbReference type="AlphaFoldDB" id="A0A1I3UPZ9"/>
<dbReference type="InterPro" id="IPR003820">
    <property type="entry name" value="KdpC"/>
</dbReference>
<dbReference type="NCBIfam" id="NF010606">
    <property type="entry name" value="PRK14002.1"/>
    <property type="match status" value="1"/>
</dbReference>
<dbReference type="OrthoDB" id="9809491at2"/>
<keyword evidence="10 11" id="KW-0472">Membrane</keyword>
<dbReference type="GO" id="GO:0005886">
    <property type="term" value="C:plasma membrane"/>
    <property type="evidence" value="ECO:0007669"/>
    <property type="project" value="UniProtKB-SubCell"/>
</dbReference>
<dbReference type="HAMAP" id="MF_00276">
    <property type="entry name" value="KdpC"/>
    <property type="match status" value="1"/>
</dbReference>
<evidence type="ECO:0000256" key="5">
    <source>
        <dbReference type="ARBA" id="ARBA00022741"/>
    </source>
</evidence>
<evidence type="ECO:0000256" key="2">
    <source>
        <dbReference type="ARBA" id="ARBA00022475"/>
    </source>
</evidence>
<comment type="function">
    <text evidence="11">Part of the high-affinity ATP-driven potassium transport (or Kdp) system, which catalyzes the hydrolysis of ATP coupled with the electrogenic transport of potassium into the cytoplasm. This subunit acts as a catalytic chaperone that increases the ATP-binding affinity of the ATP-hydrolyzing subunit KdpB by the formation of a transient KdpB/KdpC/ATP ternary complex.</text>
</comment>